<sequence length="59" mass="6999">MRSNRERQLSQILLSLDIDHGYLLFDVMDASESILGMSLVLLICQENKIFYDKHRRLFL</sequence>
<gene>
    <name evidence="1" type="ORF">DOS84_11600</name>
</gene>
<evidence type="ECO:0000313" key="2">
    <source>
        <dbReference type="Proteomes" id="UP000249177"/>
    </source>
</evidence>
<evidence type="ECO:0000313" key="1">
    <source>
        <dbReference type="EMBL" id="PZX93007.1"/>
    </source>
</evidence>
<keyword evidence="2" id="KW-1185">Reference proteome</keyword>
<proteinExistence type="predicted"/>
<reference evidence="1 2" key="1">
    <citation type="submission" date="2018-06" db="EMBL/GenBank/DDBJ databases">
        <title>Flavobacterium sp IMCC34762, genome.</title>
        <authorList>
            <person name="Joung Y."/>
            <person name="Cho J."/>
            <person name="Song J."/>
        </authorList>
    </citation>
    <scope>NUCLEOTIDE SEQUENCE [LARGE SCALE GENOMIC DNA]</scope>
    <source>
        <strain evidence="1 2">IMCC34762</strain>
    </source>
</reference>
<protein>
    <submittedName>
        <fullName evidence="1">Uncharacterized protein</fullName>
    </submittedName>
</protein>
<organism evidence="1 2">
    <name type="scientific">Flavobacterium aquariorum</name>
    <dbReference type="NCBI Taxonomy" id="2217670"/>
    <lineage>
        <taxon>Bacteria</taxon>
        <taxon>Pseudomonadati</taxon>
        <taxon>Bacteroidota</taxon>
        <taxon>Flavobacteriia</taxon>
        <taxon>Flavobacteriales</taxon>
        <taxon>Flavobacteriaceae</taxon>
        <taxon>Flavobacterium</taxon>
    </lineage>
</organism>
<dbReference type="Proteomes" id="UP000249177">
    <property type="component" value="Unassembled WGS sequence"/>
</dbReference>
<name>A0A2W7UCW4_9FLAO</name>
<accession>A0A2W7UCW4</accession>
<dbReference type="AlphaFoldDB" id="A0A2W7UCW4"/>
<comment type="caution">
    <text evidence="1">The sequence shown here is derived from an EMBL/GenBank/DDBJ whole genome shotgun (WGS) entry which is preliminary data.</text>
</comment>
<dbReference type="EMBL" id="QKXH01000007">
    <property type="protein sequence ID" value="PZX93007.1"/>
    <property type="molecule type" value="Genomic_DNA"/>
</dbReference>